<feature type="region of interest" description="Disordered" evidence="1">
    <location>
        <begin position="1"/>
        <end position="52"/>
    </location>
</feature>
<feature type="compositionally biased region" description="Pro residues" evidence="1">
    <location>
        <begin position="474"/>
        <end position="490"/>
    </location>
</feature>
<feature type="region of interest" description="Disordered" evidence="1">
    <location>
        <begin position="470"/>
        <end position="523"/>
    </location>
</feature>
<protein>
    <submittedName>
        <fullName evidence="2">Uncharacterized protein</fullName>
    </submittedName>
</protein>
<evidence type="ECO:0000313" key="3">
    <source>
        <dbReference type="Proteomes" id="UP000289152"/>
    </source>
</evidence>
<dbReference type="Proteomes" id="UP000289152">
    <property type="component" value="Unassembled WGS sequence"/>
</dbReference>
<name>A0A4Q1BSK4_TREME</name>
<organism evidence="2 3">
    <name type="scientific">Tremella mesenterica</name>
    <name type="common">Jelly fungus</name>
    <dbReference type="NCBI Taxonomy" id="5217"/>
    <lineage>
        <taxon>Eukaryota</taxon>
        <taxon>Fungi</taxon>
        <taxon>Dikarya</taxon>
        <taxon>Basidiomycota</taxon>
        <taxon>Agaricomycotina</taxon>
        <taxon>Tremellomycetes</taxon>
        <taxon>Tremellales</taxon>
        <taxon>Tremellaceae</taxon>
        <taxon>Tremella</taxon>
    </lineage>
</organism>
<evidence type="ECO:0000313" key="2">
    <source>
        <dbReference type="EMBL" id="RXK40940.1"/>
    </source>
</evidence>
<accession>A0A4Q1BSK4</accession>
<dbReference type="AlphaFoldDB" id="A0A4Q1BSK4"/>
<feature type="compositionally biased region" description="Acidic residues" evidence="1">
    <location>
        <begin position="491"/>
        <end position="515"/>
    </location>
</feature>
<dbReference type="VEuPathDB" id="FungiDB:TREMEDRAFT_60087"/>
<feature type="compositionally biased region" description="Pro residues" evidence="1">
    <location>
        <begin position="39"/>
        <end position="48"/>
    </location>
</feature>
<proteinExistence type="predicted"/>
<dbReference type="InParanoid" id="A0A4Q1BSK4"/>
<evidence type="ECO:0000256" key="1">
    <source>
        <dbReference type="SAM" id="MobiDB-lite"/>
    </source>
</evidence>
<comment type="caution">
    <text evidence="2">The sequence shown here is derived from an EMBL/GenBank/DDBJ whole genome shotgun (WGS) entry which is preliminary data.</text>
</comment>
<reference evidence="2 3" key="1">
    <citation type="submission" date="2016-06" db="EMBL/GenBank/DDBJ databases">
        <title>Evolution of pathogenesis and genome organization in the Tremellales.</title>
        <authorList>
            <person name="Cuomo C."/>
            <person name="Litvintseva A."/>
            <person name="Heitman J."/>
            <person name="Chen Y."/>
            <person name="Sun S."/>
            <person name="Springer D."/>
            <person name="Dromer F."/>
            <person name="Young S."/>
            <person name="Zeng Q."/>
            <person name="Chapman S."/>
            <person name="Gujja S."/>
            <person name="Saif S."/>
            <person name="Birren B."/>
        </authorList>
    </citation>
    <scope>NUCLEOTIDE SEQUENCE [LARGE SCALE GENOMIC DNA]</scope>
    <source>
        <strain evidence="2 3">ATCC 28783</strain>
    </source>
</reference>
<sequence length="523" mass="59359">MPTAPFFYSSDSSSDEDESISDSDVSISTTFIVGSSTPPSSPSAPPSRPLSRKAQRVRTVLLHGLLCIFVILHRNESDSEINWPPHPRGMSKYRKRPRPVGELETIKKPWCEIQKILDHLSGAVIPSHPRARTVLGLLIWFCERRLLPLTKKKTYIKSLKKDEARSTHAFLEVMSNIPSIVLDVGKEVNTAIEEVSLYDADYRLLARLAIFALAEHSVGTLNLSYLLDLPQSPPLTEYIDLFGRSADEVTNLVMSHCELEIMYDWVPWPFPKAHAVDLTHNPKLTIIPFYLAFIPHFQYVRLTHPSGYDIYVLRTENNLRLNASPSTPTSPSQVYALPRSELQKLPAPSPTRSRKSSSKKKQEIGSSSLVTILIKKVLDNFAWYNKWLDEGIPPHLRSILNESYICEKCGRFCRPDSPHYKQPLEVPILCRASKQKDEVIHDSDVRKRTVFKLILEGWFCATCKILLRERTKPPPEPPMGDGIPPPMPEWPEPESEEEEEQGEEEQEGQQEDEEINVATPATI</sequence>
<dbReference type="STRING" id="5217.A0A4Q1BSK4"/>
<keyword evidence="3" id="KW-1185">Reference proteome</keyword>
<gene>
    <name evidence="2" type="ORF">M231_01788</name>
</gene>
<dbReference type="EMBL" id="SDIL01000013">
    <property type="protein sequence ID" value="RXK40940.1"/>
    <property type="molecule type" value="Genomic_DNA"/>
</dbReference>